<gene>
    <name evidence="4" type="ORF">PR048_022106</name>
</gene>
<evidence type="ECO:0000256" key="1">
    <source>
        <dbReference type="ARBA" id="ARBA00004127"/>
    </source>
</evidence>
<evidence type="ECO:0000313" key="5">
    <source>
        <dbReference type="Proteomes" id="UP001159363"/>
    </source>
</evidence>
<proteinExistence type="predicted"/>
<sequence length="143" mass="16115">MDTLQLTLLVVQRLEAPLTSVEKNECGMHYGTSAGSHSYILLHVVALHCFPCPVLLVRVKEHVKVMQVTYETKHGWIEGAAIMISVVVVVMVTAINDYTKEKQFRGLRNRIEQEHKFTVIRNGNVQQIFVGDIVVGDILQVCE</sequence>
<comment type="subcellular location">
    <subcellularLocation>
        <location evidence="1">Endomembrane system</location>
        <topology evidence="1">Multi-pass membrane protein</topology>
    </subcellularLocation>
</comment>
<dbReference type="PANTHER" id="PTHR24093">
    <property type="entry name" value="CATION TRANSPORTING ATPASE"/>
    <property type="match status" value="1"/>
</dbReference>
<evidence type="ECO:0000256" key="2">
    <source>
        <dbReference type="ARBA" id="ARBA00022842"/>
    </source>
</evidence>
<name>A0ABQ9H022_9NEOP</name>
<dbReference type="EMBL" id="JARBHB010000008">
    <property type="protein sequence ID" value="KAJ8877651.1"/>
    <property type="molecule type" value="Genomic_DNA"/>
</dbReference>
<accession>A0ABQ9H022</accession>
<keyword evidence="3" id="KW-0472">Membrane</keyword>
<dbReference type="Gene3D" id="1.20.1110.10">
    <property type="entry name" value="Calcium-transporting ATPase, transmembrane domain"/>
    <property type="match status" value="1"/>
</dbReference>
<keyword evidence="3" id="KW-0812">Transmembrane</keyword>
<keyword evidence="2" id="KW-0460">Magnesium</keyword>
<evidence type="ECO:0000313" key="4">
    <source>
        <dbReference type="EMBL" id="KAJ8877651.1"/>
    </source>
</evidence>
<comment type="caution">
    <text evidence="4">The sequence shown here is derived from an EMBL/GenBank/DDBJ whole genome shotgun (WGS) entry which is preliminary data.</text>
</comment>
<dbReference type="Gene3D" id="2.70.150.10">
    <property type="entry name" value="Calcium-transporting ATPase, cytoplasmic transduction domain A"/>
    <property type="match status" value="1"/>
</dbReference>
<protein>
    <submittedName>
        <fullName evidence="4">Uncharacterized protein</fullName>
    </submittedName>
</protein>
<reference evidence="4 5" key="1">
    <citation type="submission" date="2023-02" db="EMBL/GenBank/DDBJ databases">
        <title>LHISI_Scaffold_Assembly.</title>
        <authorList>
            <person name="Stuart O.P."/>
            <person name="Cleave R."/>
            <person name="Magrath M.J.L."/>
            <person name="Mikheyev A.S."/>
        </authorList>
    </citation>
    <scope>NUCLEOTIDE SEQUENCE [LARGE SCALE GENOMIC DNA]</scope>
    <source>
        <strain evidence="4">Daus_M_001</strain>
        <tissue evidence="4">Leg muscle</tissue>
    </source>
</reference>
<dbReference type="Proteomes" id="UP001159363">
    <property type="component" value="Chromosome 7"/>
</dbReference>
<keyword evidence="5" id="KW-1185">Reference proteome</keyword>
<evidence type="ECO:0000256" key="3">
    <source>
        <dbReference type="SAM" id="Phobius"/>
    </source>
</evidence>
<feature type="transmembrane region" description="Helical" evidence="3">
    <location>
        <begin position="76"/>
        <end position="95"/>
    </location>
</feature>
<organism evidence="4 5">
    <name type="scientific">Dryococelus australis</name>
    <dbReference type="NCBI Taxonomy" id="614101"/>
    <lineage>
        <taxon>Eukaryota</taxon>
        <taxon>Metazoa</taxon>
        <taxon>Ecdysozoa</taxon>
        <taxon>Arthropoda</taxon>
        <taxon>Hexapoda</taxon>
        <taxon>Insecta</taxon>
        <taxon>Pterygota</taxon>
        <taxon>Neoptera</taxon>
        <taxon>Polyneoptera</taxon>
        <taxon>Phasmatodea</taxon>
        <taxon>Verophasmatodea</taxon>
        <taxon>Anareolatae</taxon>
        <taxon>Phasmatidae</taxon>
        <taxon>Eurycanthinae</taxon>
        <taxon>Dryococelus</taxon>
    </lineage>
</organism>
<keyword evidence="3" id="KW-1133">Transmembrane helix</keyword>
<dbReference type="PANTHER" id="PTHR24093:SF369">
    <property type="entry name" value="CALCIUM-TRANSPORTING ATPASE"/>
    <property type="match status" value="1"/>
</dbReference>
<dbReference type="InterPro" id="IPR023298">
    <property type="entry name" value="ATPase_P-typ_TM_dom_sf"/>
</dbReference>
<feature type="transmembrane region" description="Helical" evidence="3">
    <location>
        <begin position="38"/>
        <end position="56"/>
    </location>
</feature>
<dbReference type="SUPFAM" id="SSF81665">
    <property type="entry name" value="Calcium ATPase, transmembrane domain M"/>
    <property type="match status" value="1"/>
</dbReference>